<dbReference type="SUPFAM" id="SSF53098">
    <property type="entry name" value="Ribonuclease H-like"/>
    <property type="match status" value="1"/>
</dbReference>
<organism evidence="1 2">
    <name type="scientific">Sistotremastrum suecicum HHB10207 ss-3</name>
    <dbReference type="NCBI Taxonomy" id="1314776"/>
    <lineage>
        <taxon>Eukaryota</taxon>
        <taxon>Fungi</taxon>
        <taxon>Dikarya</taxon>
        <taxon>Basidiomycota</taxon>
        <taxon>Agaricomycotina</taxon>
        <taxon>Agaricomycetes</taxon>
        <taxon>Sistotremastrales</taxon>
        <taxon>Sistotremastraceae</taxon>
        <taxon>Sistotremastrum</taxon>
    </lineage>
</organism>
<name>A0A165WPI7_9AGAM</name>
<protein>
    <submittedName>
        <fullName evidence="1">Uncharacterized protein</fullName>
    </submittedName>
</protein>
<accession>A0A165WPI7</accession>
<feature type="non-terminal residue" evidence="1">
    <location>
        <position position="1"/>
    </location>
</feature>
<keyword evidence="2" id="KW-1185">Reference proteome</keyword>
<sequence>APGEISTTSDMWSIQTTKEGIMGITAHWIEVNDSGWSLRAEAIACKSVPGAHTGQNLARFFWASCNNTLASYLEEFVSRRTQSTWDSDEKRIPCLAHVANLAVVAVMEYVTKVGVAENATLIWEYDPTDPANRVLGGKLDVIAVIRTLTVKIQASSQRIEYFFMVQIEVGINPAQKIPLHSAI</sequence>
<gene>
    <name evidence="1" type="ORF">SISSUDRAFT_967285</name>
</gene>
<feature type="non-terminal residue" evidence="1">
    <location>
        <position position="183"/>
    </location>
</feature>
<reference evidence="1 2" key="1">
    <citation type="journal article" date="2016" name="Mol. Biol. Evol.">
        <title>Comparative Genomics of Early-Diverging Mushroom-Forming Fungi Provides Insights into the Origins of Lignocellulose Decay Capabilities.</title>
        <authorList>
            <person name="Nagy L.G."/>
            <person name="Riley R."/>
            <person name="Tritt A."/>
            <person name="Adam C."/>
            <person name="Daum C."/>
            <person name="Floudas D."/>
            <person name="Sun H."/>
            <person name="Yadav J.S."/>
            <person name="Pangilinan J."/>
            <person name="Larsson K.H."/>
            <person name="Matsuura K."/>
            <person name="Barry K."/>
            <person name="Labutti K."/>
            <person name="Kuo R."/>
            <person name="Ohm R.A."/>
            <person name="Bhattacharya S.S."/>
            <person name="Shirouzu T."/>
            <person name="Yoshinaga Y."/>
            <person name="Martin F.M."/>
            <person name="Grigoriev I.V."/>
            <person name="Hibbett D.S."/>
        </authorList>
    </citation>
    <scope>NUCLEOTIDE SEQUENCE [LARGE SCALE GENOMIC DNA]</scope>
    <source>
        <strain evidence="1 2">HHB10207 ss-3</strain>
    </source>
</reference>
<evidence type="ECO:0000313" key="1">
    <source>
        <dbReference type="EMBL" id="KZT31394.1"/>
    </source>
</evidence>
<dbReference type="InterPro" id="IPR012337">
    <property type="entry name" value="RNaseH-like_sf"/>
</dbReference>
<dbReference type="AlphaFoldDB" id="A0A165WPI7"/>
<dbReference type="Proteomes" id="UP000076798">
    <property type="component" value="Unassembled WGS sequence"/>
</dbReference>
<evidence type="ECO:0000313" key="2">
    <source>
        <dbReference type="Proteomes" id="UP000076798"/>
    </source>
</evidence>
<proteinExistence type="predicted"/>
<dbReference type="OrthoDB" id="2749294at2759"/>
<dbReference type="EMBL" id="KV428606">
    <property type="protein sequence ID" value="KZT31394.1"/>
    <property type="molecule type" value="Genomic_DNA"/>
</dbReference>